<protein>
    <submittedName>
        <fullName evidence="2">Uncharacterized protein</fullName>
    </submittedName>
</protein>
<dbReference type="EMBL" id="JADNRY010000096">
    <property type="protein sequence ID" value="KAF9065907.1"/>
    <property type="molecule type" value="Genomic_DNA"/>
</dbReference>
<keyword evidence="3" id="KW-1185">Reference proteome</keyword>
<feature type="region of interest" description="Disordered" evidence="1">
    <location>
        <begin position="26"/>
        <end position="47"/>
    </location>
</feature>
<organism evidence="2 3">
    <name type="scientific">Rhodocollybia butyracea</name>
    <dbReference type="NCBI Taxonomy" id="206335"/>
    <lineage>
        <taxon>Eukaryota</taxon>
        <taxon>Fungi</taxon>
        <taxon>Dikarya</taxon>
        <taxon>Basidiomycota</taxon>
        <taxon>Agaricomycotina</taxon>
        <taxon>Agaricomycetes</taxon>
        <taxon>Agaricomycetidae</taxon>
        <taxon>Agaricales</taxon>
        <taxon>Marasmiineae</taxon>
        <taxon>Omphalotaceae</taxon>
        <taxon>Rhodocollybia</taxon>
    </lineage>
</organism>
<feature type="region of interest" description="Disordered" evidence="1">
    <location>
        <begin position="231"/>
        <end position="258"/>
    </location>
</feature>
<comment type="caution">
    <text evidence="2">The sequence shown here is derived from an EMBL/GenBank/DDBJ whole genome shotgun (WGS) entry which is preliminary data.</text>
</comment>
<sequence length="258" mass="29460">MTPSSREKPELHRRLNTIQTQYDSYRLHSYHKPPTDDDSDELDELQPTVLPTPPVIELELLEEFELKDRSKRGIQNDITGGLLCPVGFDWDNSTIRTAIWNFENDFDFASSVYRVIFTSPSSAKNQSSNVENLPPSKKTKTTKISSRGPVFEILHMSKVTPCSIAYAAVHLHFGLSDAPHWCCAHNGYNYQDLWNYIVDFFEDPVDEDTERYTKELLKWWNDRIFTGTRSAANNGGTKMKSRRETVTRTASTSSSASP</sequence>
<name>A0A9P5PNW3_9AGAR</name>
<accession>A0A9P5PNW3</accession>
<proteinExistence type="predicted"/>
<evidence type="ECO:0000313" key="2">
    <source>
        <dbReference type="EMBL" id="KAF9065907.1"/>
    </source>
</evidence>
<feature type="compositionally biased region" description="Low complexity" evidence="1">
    <location>
        <begin position="247"/>
        <end position="258"/>
    </location>
</feature>
<dbReference type="Proteomes" id="UP000772434">
    <property type="component" value="Unassembled WGS sequence"/>
</dbReference>
<gene>
    <name evidence="2" type="ORF">BDP27DRAFT_1366069</name>
</gene>
<evidence type="ECO:0000313" key="3">
    <source>
        <dbReference type="Proteomes" id="UP000772434"/>
    </source>
</evidence>
<dbReference type="InterPro" id="IPR046521">
    <property type="entry name" value="DUF6698"/>
</dbReference>
<reference evidence="2" key="1">
    <citation type="submission" date="2020-11" db="EMBL/GenBank/DDBJ databases">
        <authorList>
            <consortium name="DOE Joint Genome Institute"/>
            <person name="Ahrendt S."/>
            <person name="Riley R."/>
            <person name="Andreopoulos W."/>
            <person name="Labutti K."/>
            <person name="Pangilinan J."/>
            <person name="Ruiz-Duenas F.J."/>
            <person name="Barrasa J.M."/>
            <person name="Sanchez-Garcia M."/>
            <person name="Camarero S."/>
            <person name="Miyauchi S."/>
            <person name="Serrano A."/>
            <person name="Linde D."/>
            <person name="Babiker R."/>
            <person name="Drula E."/>
            <person name="Ayuso-Fernandez I."/>
            <person name="Pacheco R."/>
            <person name="Padilla G."/>
            <person name="Ferreira P."/>
            <person name="Barriuso J."/>
            <person name="Kellner H."/>
            <person name="Castanera R."/>
            <person name="Alfaro M."/>
            <person name="Ramirez L."/>
            <person name="Pisabarro A.G."/>
            <person name="Kuo A."/>
            <person name="Tritt A."/>
            <person name="Lipzen A."/>
            <person name="He G."/>
            <person name="Yan M."/>
            <person name="Ng V."/>
            <person name="Cullen D."/>
            <person name="Martin F."/>
            <person name="Rosso M.-N."/>
            <person name="Henrissat B."/>
            <person name="Hibbett D."/>
            <person name="Martinez A.T."/>
            <person name="Grigoriev I.V."/>
        </authorList>
    </citation>
    <scope>NUCLEOTIDE SEQUENCE</scope>
    <source>
        <strain evidence="2">AH 40177</strain>
    </source>
</reference>
<evidence type="ECO:0000256" key="1">
    <source>
        <dbReference type="SAM" id="MobiDB-lite"/>
    </source>
</evidence>
<dbReference type="OrthoDB" id="2662502at2759"/>
<feature type="compositionally biased region" description="Polar residues" evidence="1">
    <location>
        <begin position="122"/>
        <end position="131"/>
    </location>
</feature>
<dbReference type="Pfam" id="PF20414">
    <property type="entry name" value="DUF6698"/>
    <property type="match status" value="2"/>
</dbReference>
<dbReference type="AlphaFoldDB" id="A0A9P5PNW3"/>
<feature type="region of interest" description="Disordered" evidence="1">
    <location>
        <begin position="122"/>
        <end position="143"/>
    </location>
</feature>